<evidence type="ECO:0000256" key="3">
    <source>
        <dbReference type="ARBA" id="ARBA00022729"/>
    </source>
</evidence>
<protein>
    <submittedName>
        <fullName evidence="6">ABC transporter substrate-binding protein</fullName>
    </submittedName>
</protein>
<accession>A0AAE4U5N7</accession>
<dbReference type="PROSITE" id="PS51257">
    <property type="entry name" value="PROKAR_LIPOPROTEIN"/>
    <property type="match status" value="1"/>
</dbReference>
<evidence type="ECO:0000256" key="1">
    <source>
        <dbReference type="ARBA" id="ARBA00004418"/>
    </source>
</evidence>
<evidence type="ECO:0000313" key="7">
    <source>
        <dbReference type="Proteomes" id="UP001185873"/>
    </source>
</evidence>
<reference evidence="6" key="1">
    <citation type="submission" date="2023-10" db="EMBL/GenBank/DDBJ databases">
        <title>Development of a sustainable strategy for remediation of hydrocarbon-contaminated territories based on the waste exchange concept.</title>
        <authorList>
            <person name="Krivoruchko A."/>
        </authorList>
    </citation>
    <scope>NUCLEOTIDE SEQUENCE</scope>
    <source>
        <strain evidence="6">IEGM 1175</strain>
    </source>
</reference>
<gene>
    <name evidence="6" type="ORF">R3P82_08530</name>
</gene>
<sequence>MLTPFRRVLLALVAVFSLSTTACSTIDSTFTTLGSESDLERVTVGTLRGQPHLFAPYFYQQFAPDLAIEVATFDSSPDIKNALVSGQIDFGVVGIPALLAGAAAGEDLRLLSVAADGGSGLVGTPDIRRVEDLRGRTVGYPRGSSQEILLRLTLARHGLDADRDVTLVNLPFSDMATSFGGGRIDAFLSAELGPSTARQNSGAVEIASPYDTPVGKVNIGLGVTQRTIDADPDKVGRIADVHRQAVEYMDAHRTEWQDRVVEQFSLDPEVTALAVANTWPRSEIDDEFRAQLAALIEQMVRVGHIPSAPDVDTFVHSD</sequence>
<dbReference type="InterPro" id="IPR015168">
    <property type="entry name" value="SsuA/THI5"/>
</dbReference>
<dbReference type="SUPFAM" id="SSF53850">
    <property type="entry name" value="Periplasmic binding protein-like II"/>
    <property type="match status" value="1"/>
</dbReference>
<evidence type="ECO:0000256" key="4">
    <source>
        <dbReference type="SAM" id="SignalP"/>
    </source>
</evidence>
<organism evidence="6 7">
    <name type="scientific">Dietzia maris</name>
    <dbReference type="NCBI Taxonomy" id="37915"/>
    <lineage>
        <taxon>Bacteria</taxon>
        <taxon>Bacillati</taxon>
        <taxon>Actinomycetota</taxon>
        <taxon>Actinomycetes</taxon>
        <taxon>Mycobacteriales</taxon>
        <taxon>Dietziaceae</taxon>
        <taxon>Dietzia</taxon>
    </lineage>
</organism>
<dbReference type="RefSeq" id="WP_317469700.1">
    <property type="nucleotide sequence ID" value="NZ_JAWLKJ010000002.1"/>
</dbReference>
<dbReference type="PANTHER" id="PTHR30024:SF47">
    <property type="entry name" value="TAURINE-BINDING PERIPLASMIC PROTEIN"/>
    <property type="match status" value="1"/>
</dbReference>
<keyword evidence="3 4" id="KW-0732">Signal</keyword>
<dbReference type="Pfam" id="PF09084">
    <property type="entry name" value="NMT1"/>
    <property type="match status" value="1"/>
</dbReference>
<evidence type="ECO:0000313" key="6">
    <source>
        <dbReference type="EMBL" id="MDV6299159.1"/>
    </source>
</evidence>
<dbReference type="Gene3D" id="3.40.190.10">
    <property type="entry name" value="Periplasmic binding protein-like II"/>
    <property type="match status" value="2"/>
</dbReference>
<name>A0AAE4U5N7_9ACTN</name>
<dbReference type="EMBL" id="JAWLKJ010000002">
    <property type="protein sequence ID" value="MDV6299159.1"/>
    <property type="molecule type" value="Genomic_DNA"/>
</dbReference>
<feature type="domain" description="SsuA/THI5-like" evidence="5">
    <location>
        <begin position="68"/>
        <end position="252"/>
    </location>
</feature>
<proteinExistence type="inferred from homology"/>
<comment type="caution">
    <text evidence="6">The sequence shown here is derived from an EMBL/GenBank/DDBJ whole genome shotgun (WGS) entry which is preliminary data.</text>
</comment>
<comment type="similarity">
    <text evidence="2">Belongs to the bacterial solute-binding protein SsuA/TauA family.</text>
</comment>
<dbReference type="AlphaFoldDB" id="A0AAE4U5N7"/>
<feature type="signal peptide" evidence="4">
    <location>
        <begin position="1"/>
        <end position="22"/>
    </location>
</feature>
<feature type="chain" id="PRO_5042010927" evidence="4">
    <location>
        <begin position="23"/>
        <end position="318"/>
    </location>
</feature>
<evidence type="ECO:0000259" key="5">
    <source>
        <dbReference type="Pfam" id="PF09084"/>
    </source>
</evidence>
<evidence type="ECO:0000256" key="2">
    <source>
        <dbReference type="ARBA" id="ARBA00010742"/>
    </source>
</evidence>
<dbReference type="PANTHER" id="PTHR30024">
    <property type="entry name" value="ALIPHATIC SULFONATES-BINDING PROTEIN-RELATED"/>
    <property type="match status" value="1"/>
</dbReference>
<dbReference type="GO" id="GO:0042597">
    <property type="term" value="C:periplasmic space"/>
    <property type="evidence" value="ECO:0007669"/>
    <property type="project" value="UniProtKB-SubCell"/>
</dbReference>
<dbReference type="Proteomes" id="UP001185873">
    <property type="component" value="Unassembled WGS sequence"/>
</dbReference>
<comment type="subcellular location">
    <subcellularLocation>
        <location evidence="1">Periplasm</location>
    </subcellularLocation>
</comment>